<evidence type="ECO:0000256" key="5">
    <source>
        <dbReference type="ARBA" id="ARBA00023239"/>
    </source>
</evidence>
<evidence type="ECO:0000313" key="10">
    <source>
        <dbReference type="Proteomes" id="UP001628193"/>
    </source>
</evidence>
<evidence type="ECO:0000256" key="6">
    <source>
        <dbReference type="ARBA" id="ARBA00023316"/>
    </source>
</evidence>
<proteinExistence type="inferred from homology"/>
<keyword evidence="6 7" id="KW-0961">Cell wall biogenesis/degradation</keyword>
<evidence type="ECO:0000256" key="1">
    <source>
        <dbReference type="ARBA" id="ARBA00022475"/>
    </source>
</evidence>
<keyword evidence="1 7" id="KW-1003">Cell membrane</keyword>
<dbReference type="NCBIfam" id="TIGR00247">
    <property type="entry name" value="endolytic transglycosylase MltG"/>
    <property type="match status" value="1"/>
</dbReference>
<evidence type="ECO:0000256" key="3">
    <source>
        <dbReference type="ARBA" id="ARBA00022989"/>
    </source>
</evidence>
<feature type="region of interest" description="Disordered" evidence="8">
    <location>
        <begin position="316"/>
        <end position="343"/>
    </location>
</feature>
<name>A0ABQ0C8P0_9PROT</name>
<evidence type="ECO:0000256" key="4">
    <source>
        <dbReference type="ARBA" id="ARBA00023136"/>
    </source>
</evidence>
<keyword evidence="3 7" id="KW-1133">Transmembrane helix</keyword>
<comment type="catalytic activity">
    <reaction evidence="7">
        <text>a peptidoglycan chain = a peptidoglycan chain with N-acetyl-1,6-anhydromuramyl-[peptide] at the reducing end + a peptidoglycan chain with N-acetylglucosamine at the non-reducing end.</text>
        <dbReference type="EC" id="4.2.2.29"/>
    </reaction>
</comment>
<gene>
    <name evidence="7 9" type="primary">mltG</name>
    <name evidence="9" type="ORF">SIID45300_01575</name>
</gene>
<feature type="site" description="Important for catalytic activity" evidence="7">
    <location>
        <position position="215"/>
    </location>
</feature>
<dbReference type="GO" id="GO:0016829">
    <property type="term" value="F:lyase activity"/>
    <property type="evidence" value="ECO:0007669"/>
    <property type="project" value="UniProtKB-KW"/>
</dbReference>
<dbReference type="Gene3D" id="3.30.1490.480">
    <property type="entry name" value="Endolytic murein transglycosylase"/>
    <property type="match status" value="1"/>
</dbReference>
<sequence>MKRWILHIASIALLGGLIVLGAVAYAFVDFLNTPSPVTRRVMIDKGWGPKRIALHLESQGVVGSAVWFGLLMRMHRPGPIRLHAGEYQIDAGESPASLLIRMEHGDVVRHRFSFPEGVTVEEIAARLRKLGWTDAEQRVRETAFVRRFGVNAPSLEGWLFPETYQYVRGDTIEEVLTRMVRMTKKVLEREWSARAPEVNLTPLEALTLASIIEKETGRAEERGRISGVFHNRLRRHMRLESDPTVIYGLPDFDGDLTRKDLATPTPYNTYVIHGLPPTPICNPGAASIHAALHPEATEELFFVATGDGGHHFSKTYAEHRAKVNRYQRGGRGEVRSREPHEQP</sequence>
<accession>A0ABQ0C8P0</accession>
<keyword evidence="7" id="KW-0997">Cell inner membrane</keyword>
<comment type="function">
    <text evidence="7">Functions as a peptidoglycan terminase that cleaves nascent peptidoglycan strands endolytically to terminate their elongation.</text>
</comment>
<evidence type="ECO:0000256" key="7">
    <source>
        <dbReference type="HAMAP-Rule" id="MF_02065"/>
    </source>
</evidence>
<dbReference type="Pfam" id="PF02618">
    <property type="entry name" value="YceG"/>
    <property type="match status" value="1"/>
</dbReference>
<evidence type="ECO:0000313" key="9">
    <source>
        <dbReference type="EMBL" id="GAB0057251.1"/>
    </source>
</evidence>
<keyword evidence="4 7" id="KW-0472">Membrane</keyword>
<dbReference type="PANTHER" id="PTHR30518:SF2">
    <property type="entry name" value="ENDOLYTIC MUREIN TRANSGLYCOSYLASE"/>
    <property type="match status" value="1"/>
</dbReference>
<comment type="caution">
    <text evidence="9">The sequence shown here is derived from an EMBL/GenBank/DDBJ whole genome shotgun (WGS) entry which is preliminary data.</text>
</comment>
<protein>
    <recommendedName>
        <fullName evidence="7">Endolytic murein transglycosylase</fullName>
        <ecNumber evidence="7">4.2.2.29</ecNumber>
    </recommendedName>
    <alternativeName>
        <fullName evidence="7">Peptidoglycan lytic transglycosylase</fullName>
    </alternativeName>
    <alternativeName>
        <fullName evidence="7">Peptidoglycan polymerization terminase</fullName>
    </alternativeName>
</protein>
<dbReference type="CDD" id="cd08010">
    <property type="entry name" value="MltG_like"/>
    <property type="match status" value="1"/>
</dbReference>
<dbReference type="PANTHER" id="PTHR30518">
    <property type="entry name" value="ENDOLYTIC MUREIN TRANSGLYCOSYLASE"/>
    <property type="match status" value="1"/>
</dbReference>
<dbReference type="EC" id="4.2.2.29" evidence="7"/>
<dbReference type="Proteomes" id="UP001628193">
    <property type="component" value="Unassembled WGS sequence"/>
</dbReference>
<dbReference type="Gene3D" id="3.30.160.60">
    <property type="entry name" value="Classic Zinc Finger"/>
    <property type="match status" value="1"/>
</dbReference>
<reference evidence="9 10" key="1">
    <citation type="submission" date="2024-05" db="EMBL/GenBank/DDBJ databases">
        <authorList>
            <consortium name="Candidatus Magnetaquicoccaceae bacterium FCR-1 genome sequencing consortium"/>
            <person name="Shimoshige H."/>
            <person name="Shimamura S."/>
            <person name="Taoka A."/>
            <person name="Kobayashi H."/>
            <person name="Maekawa T."/>
        </authorList>
    </citation>
    <scope>NUCLEOTIDE SEQUENCE [LARGE SCALE GENOMIC DNA]</scope>
    <source>
        <strain evidence="9 10">FCR-1</strain>
    </source>
</reference>
<evidence type="ECO:0000256" key="2">
    <source>
        <dbReference type="ARBA" id="ARBA00022692"/>
    </source>
</evidence>
<reference evidence="9 10" key="2">
    <citation type="submission" date="2024-09" db="EMBL/GenBank/DDBJ databases">
        <title>Draft genome sequence of Candidatus Magnetaquicoccaceae bacterium FCR-1.</title>
        <authorList>
            <person name="Shimoshige H."/>
            <person name="Shimamura S."/>
            <person name="Taoka A."/>
            <person name="Kobayashi H."/>
            <person name="Maekawa T."/>
        </authorList>
    </citation>
    <scope>NUCLEOTIDE SEQUENCE [LARGE SCALE GENOMIC DNA]</scope>
    <source>
        <strain evidence="9 10">FCR-1</strain>
    </source>
</reference>
<dbReference type="RefSeq" id="WP_420904950.1">
    <property type="nucleotide sequence ID" value="NZ_BAAFGK010000004.1"/>
</dbReference>
<dbReference type="HAMAP" id="MF_02065">
    <property type="entry name" value="MltG"/>
    <property type="match status" value="1"/>
</dbReference>
<dbReference type="InterPro" id="IPR003770">
    <property type="entry name" value="MLTG-like"/>
</dbReference>
<organism evidence="9 10">
    <name type="scientific">Candidatus Magnetaquiglobus chichijimensis</name>
    <dbReference type="NCBI Taxonomy" id="3141448"/>
    <lineage>
        <taxon>Bacteria</taxon>
        <taxon>Pseudomonadati</taxon>
        <taxon>Pseudomonadota</taxon>
        <taxon>Magnetococcia</taxon>
        <taxon>Magnetococcales</taxon>
        <taxon>Candidatus Magnetaquicoccaceae</taxon>
        <taxon>Candidatus Magnetaquiglobus</taxon>
    </lineage>
</organism>
<dbReference type="EMBL" id="BAAFGK010000004">
    <property type="protein sequence ID" value="GAB0057251.1"/>
    <property type="molecule type" value="Genomic_DNA"/>
</dbReference>
<evidence type="ECO:0000256" key="8">
    <source>
        <dbReference type="SAM" id="MobiDB-lite"/>
    </source>
</evidence>
<keyword evidence="10" id="KW-1185">Reference proteome</keyword>
<keyword evidence="2 7" id="KW-0812">Transmembrane</keyword>
<keyword evidence="5 7" id="KW-0456">Lyase</keyword>
<feature type="compositionally biased region" description="Basic and acidic residues" evidence="8">
    <location>
        <begin position="330"/>
        <end position="343"/>
    </location>
</feature>
<comment type="similarity">
    <text evidence="7">Belongs to the transglycosylase MltG family.</text>
</comment>